<comment type="caution">
    <text evidence="2">The sequence shown here is derived from an EMBL/GenBank/DDBJ whole genome shotgun (WGS) entry which is preliminary data.</text>
</comment>
<dbReference type="Proteomes" id="UP001172457">
    <property type="component" value="Chromosome 1"/>
</dbReference>
<proteinExistence type="predicted"/>
<dbReference type="PANTHER" id="PTHR36617">
    <property type="entry name" value="PROTEIN, PUTATIVE-RELATED"/>
    <property type="match status" value="1"/>
</dbReference>
<sequence length="190" mass="21839">MGKVLDSVGCNFLGSFEKGVRNGRSTKFWKDRWVGGEVLKERFARLYNLETCKEALVADRGSFVGKVWVWKWSWRRPPLGREDSGFSVKVLRTVLDEKRSGMREVGSRGDPTSWVKAIPSKINVFYWRANLARLPCRESLDKCGIDLDSTLCLRCNREVETVSHALFSCEKVNALWLLMGRWWNLDVSST</sequence>
<dbReference type="AlphaFoldDB" id="A0AA38WMN2"/>
<gene>
    <name evidence="2" type="ORF">OSB04_002313</name>
</gene>
<dbReference type="InterPro" id="IPR026960">
    <property type="entry name" value="RVT-Znf"/>
</dbReference>
<dbReference type="PANTHER" id="PTHR36617:SF15">
    <property type="entry name" value="REVERSE TRANSCRIPTASE ZINC-BINDING DOMAIN-CONTAINING PROTEIN"/>
    <property type="match status" value="1"/>
</dbReference>
<protein>
    <recommendedName>
        <fullName evidence="1">Reverse transcriptase zinc-binding domain-containing protein</fullName>
    </recommendedName>
</protein>
<name>A0AA38WMN2_9ASTR</name>
<evidence type="ECO:0000313" key="2">
    <source>
        <dbReference type="EMBL" id="KAJ9566347.1"/>
    </source>
</evidence>
<dbReference type="Pfam" id="PF13966">
    <property type="entry name" value="zf-RVT"/>
    <property type="match status" value="1"/>
</dbReference>
<reference evidence="2" key="1">
    <citation type="submission" date="2023-03" db="EMBL/GenBank/DDBJ databases">
        <title>Chromosome-scale reference genome and RAD-based genetic map of yellow starthistle (Centaurea solstitialis) reveal putative structural variation and QTLs associated with invader traits.</title>
        <authorList>
            <person name="Reatini B."/>
            <person name="Cang F.A."/>
            <person name="Jiang Q."/>
            <person name="Mckibben M.T.W."/>
            <person name="Barker M.S."/>
            <person name="Rieseberg L.H."/>
            <person name="Dlugosch K.M."/>
        </authorList>
    </citation>
    <scope>NUCLEOTIDE SEQUENCE</scope>
    <source>
        <strain evidence="2">CAN-66</strain>
        <tissue evidence="2">Leaf</tissue>
    </source>
</reference>
<accession>A0AA38WMN2</accession>
<evidence type="ECO:0000259" key="1">
    <source>
        <dbReference type="Pfam" id="PF13966"/>
    </source>
</evidence>
<evidence type="ECO:0000313" key="3">
    <source>
        <dbReference type="Proteomes" id="UP001172457"/>
    </source>
</evidence>
<keyword evidence="3" id="KW-1185">Reference proteome</keyword>
<organism evidence="2 3">
    <name type="scientific">Centaurea solstitialis</name>
    <name type="common">yellow star-thistle</name>
    <dbReference type="NCBI Taxonomy" id="347529"/>
    <lineage>
        <taxon>Eukaryota</taxon>
        <taxon>Viridiplantae</taxon>
        <taxon>Streptophyta</taxon>
        <taxon>Embryophyta</taxon>
        <taxon>Tracheophyta</taxon>
        <taxon>Spermatophyta</taxon>
        <taxon>Magnoliopsida</taxon>
        <taxon>eudicotyledons</taxon>
        <taxon>Gunneridae</taxon>
        <taxon>Pentapetalae</taxon>
        <taxon>asterids</taxon>
        <taxon>campanulids</taxon>
        <taxon>Asterales</taxon>
        <taxon>Asteraceae</taxon>
        <taxon>Carduoideae</taxon>
        <taxon>Cardueae</taxon>
        <taxon>Centaureinae</taxon>
        <taxon>Centaurea</taxon>
    </lineage>
</organism>
<feature type="domain" description="Reverse transcriptase zinc-binding" evidence="1">
    <location>
        <begin position="112"/>
        <end position="176"/>
    </location>
</feature>
<dbReference type="EMBL" id="JARYMX010000001">
    <property type="protein sequence ID" value="KAJ9566347.1"/>
    <property type="molecule type" value="Genomic_DNA"/>
</dbReference>